<keyword evidence="4" id="KW-1185">Reference proteome</keyword>
<dbReference type="RefSeq" id="WP_131409166.1">
    <property type="nucleotide sequence ID" value="NZ_SJOP01000008.1"/>
</dbReference>
<gene>
    <name evidence="3" type="ORF">E0L21_10350</name>
</gene>
<proteinExistence type="predicted"/>
<comment type="caution">
    <text evidence="3">The sequence shown here is derived from an EMBL/GenBank/DDBJ whole genome shotgun (WGS) entry which is preliminary data.</text>
</comment>
<evidence type="ECO:0000313" key="3">
    <source>
        <dbReference type="EMBL" id="TCC09216.1"/>
    </source>
</evidence>
<feature type="region of interest" description="Disordered" evidence="1">
    <location>
        <begin position="1"/>
        <end position="21"/>
    </location>
</feature>
<dbReference type="EMBL" id="SJOP01000008">
    <property type="protein sequence ID" value="TCC09216.1"/>
    <property type="molecule type" value="Genomic_DNA"/>
</dbReference>
<dbReference type="OrthoDB" id="6628941at2"/>
<feature type="transmembrane region" description="Helical" evidence="2">
    <location>
        <begin position="33"/>
        <end position="55"/>
    </location>
</feature>
<protein>
    <submittedName>
        <fullName evidence="3">Uncharacterized protein</fullName>
    </submittedName>
</protein>
<evidence type="ECO:0000256" key="1">
    <source>
        <dbReference type="SAM" id="MobiDB-lite"/>
    </source>
</evidence>
<keyword evidence="2" id="KW-0812">Transmembrane</keyword>
<sequence>MMAEQQALLPGKVRDDQTKRPSRSRFWQLRRGVVWQFSLLAKLVHIPFLLAGYLPSGDVFLTTNTENSMRRLMKTFIATAFMVCAFSVIAATDGDVKPPPLQRDSPPMTGPAPLVYGVVQQTTTPVDALNTVVKNLPALETGKRYEVRLEVRELAPAPPVPPAP</sequence>
<organism evidence="3 4">
    <name type="scientific">Kosakonia quasisacchari</name>
    <dbReference type="NCBI Taxonomy" id="2529380"/>
    <lineage>
        <taxon>Bacteria</taxon>
        <taxon>Pseudomonadati</taxon>
        <taxon>Pseudomonadota</taxon>
        <taxon>Gammaproteobacteria</taxon>
        <taxon>Enterobacterales</taxon>
        <taxon>Enterobacteriaceae</taxon>
        <taxon>Kosakonia</taxon>
    </lineage>
</organism>
<dbReference type="Proteomes" id="UP000291793">
    <property type="component" value="Unassembled WGS sequence"/>
</dbReference>
<feature type="transmembrane region" description="Helical" evidence="2">
    <location>
        <begin position="75"/>
        <end position="92"/>
    </location>
</feature>
<keyword evidence="2" id="KW-1133">Transmembrane helix</keyword>
<keyword evidence="2" id="KW-0472">Membrane</keyword>
<name>A0A4V2LZQ7_9ENTR</name>
<accession>A0A4V2LZQ7</accession>
<dbReference type="AlphaFoldDB" id="A0A4V2LZQ7"/>
<evidence type="ECO:0000256" key="2">
    <source>
        <dbReference type="SAM" id="Phobius"/>
    </source>
</evidence>
<evidence type="ECO:0000313" key="4">
    <source>
        <dbReference type="Proteomes" id="UP000291793"/>
    </source>
</evidence>
<reference evidence="3 4" key="1">
    <citation type="submission" date="2019-02" db="EMBL/GenBank/DDBJ databases">
        <title>The draft genome of Kosakonia quasisacchari strain WCHKQ120001.</title>
        <authorList>
            <person name="Wang C."/>
            <person name="Feng Y."/>
            <person name="Zong Z."/>
        </authorList>
    </citation>
    <scope>NUCLEOTIDE SEQUENCE [LARGE SCALE GENOMIC DNA]</scope>
    <source>
        <strain evidence="3 4">WCHKQ120001</strain>
    </source>
</reference>